<dbReference type="SMART" id="SM00283">
    <property type="entry name" value="MA"/>
    <property type="match status" value="1"/>
</dbReference>
<dbReference type="PANTHER" id="PTHR32089">
    <property type="entry name" value="METHYL-ACCEPTING CHEMOTAXIS PROTEIN MCPB"/>
    <property type="match status" value="1"/>
</dbReference>
<accession>A0ABT2DTG0</accession>
<dbReference type="InterPro" id="IPR004089">
    <property type="entry name" value="MCPsignal_dom"/>
</dbReference>
<dbReference type="PANTHER" id="PTHR32089:SF114">
    <property type="entry name" value="METHYL-ACCEPTING CHEMOTAXIS PROTEIN MCPB"/>
    <property type="match status" value="1"/>
</dbReference>
<dbReference type="InterPro" id="IPR003660">
    <property type="entry name" value="HAMP_dom"/>
</dbReference>
<dbReference type="RefSeq" id="WP_036160806.1">
    <property type="nucleotide sequence ID" value="NZ_JANTOO010000019.1"/>
</dbReference>
<dbReference type="CDD" id="cd12912">
    <property type="entry name" value="PDC2_MCP_like"/>
    <property type="match status" value="1"/>
</dbReference>
<evidence type="ECO:0000313" key="15">
    <source>
        <dbReference type="Proteomes" id="UP001525021"/>
    </source>
</evidence>
<dbReference type="Pfam" id="PF02743">
    <property type="entry name" value="dCache_1"/>
    <property type="match status" value="1"/>
</dbReference>
<keyword evidence="15" id="KW-1185">Reference proteome</keyword>
<reference evidence="14 15" key="1">
    <citation type="submission" date="2022-08" db="EMBL/GenBank/DDBJ databases">
        <title>Lysinibacillus sequencing.</title>
        <authorList>
            <person name="Dunlap C."/>
        </authorList>
    </citation>
    <scope>NUCLEOTIDE SEQUENCE [LARGE SCALE GENOMIC DNA]</scope>
    <source>
        <strain evidence="14 15">PB211</strain>
    </source>
</reference>
<evidence type="ECO:0000313" key="14">
    <source>
        <dbReference type="EMBL" id="MCS1398020.1"/>
    </source>
</evidence>
<dbReference type="SMART" id="SM00304">
    <property type="entry name" value="HAMP"/>
    <property type="match status" value="1"/>
</dbReference>
<dbReference type="Pfam" id="PF00672">
    <property type="entry name" value="HAMP"/>
    <property type="match status" value="1"/>
</dbReference>
<evidence type="ECO:0000256" key="3">
    <source>
        <dbReference type="ARBA" id="ARBA00022481"/>
    </source>
</evidence>
<dbReference type="SUPFAM" id="SSF103190">
    <property type="entry name" value="Sensory domain-like"/>
    <property type="match status" value="1"/>
</dbReference>
<feature type="transmembrane region" description="Helical" evidence="11">
    <location>
        <begin position="12"/>
        <end position="33"/>
    </location>
</feature>
<organism evidence="14 15">
    <name type="scientific">Lysinibacillus pinottii</name>
    <dbReference type="NCBI Taxonomy" id="2973932"/>
    <lineage>
        <taxon>Bacteria</taxon>
        <taxon>Bacillati</taxon>
        <taxon>Bacillota</taxon>
        <taxon>Bacilli</taxon>
        <taxon>Bacillales</taxon>
        <taxon>Bacillaceae</taxon>
        <taxon>Lysinibacillus</taxon>
    </lineage>
</organism>
<dbReference type="EMBL" id="JANTOO010000019">
    <property type="protein sequence ID" value="MCS1398020.1"/>
    <property type="molecule type" value="Genomic_DNA"/>
</dbReference>
<evidence type="ECO:0000256" key="2">
    <source>
        <dbReference type="ARBA" id="ARBA00022475"/>
    </source>
</evidence>
<evidence type="ECO:0000256" key="7">
    <source>
        <dbReference type="ARBA" id="ARBA00023136"/>
    </source>
</evidence>
<sequence length="654" mass="71292">MKTVFKSLKSKLYISFGLVLIIPVVLVGVLSYLSAKDSIEKEILQSANQSVGVLNKLIDKTISEKINEIEVFSEEINSSMYGQGEVALRSSLHQYFKLNPDVFSIYVATNSGAFIQGEDVSTAENYNPLDRVWYKEAVKLQGKPFITEPYKDVRTEEMIVTIAKQLKDRSGVVALDLKLADLQITSESISIGKNGYSSIFDENKKVISHPTLEGGGEVKESFFNQIYEKESGTYDYVYEGDKRIVFFTTNKLTGWKITGTIFSKEIDESAASILYTTILVLVIAIVVSSIAVYFVVKGIIRPIGKLKESAVTISKGDLTEKVSITSNDEIGQLGQAFNDMRESLRTLIKKVEVNAEEVASSAEELTANADQTSLATEQVAIAIQEVASSADTQTTNANKNAESLNELSKAILHVAEISSTVTDLSQHATIQADEGGKAVQDTKEQMNSIHQSVSESNTKIQTLHNRSLQITSILDVITGIADQTNLLALNAAIEAARAGEHGKGFAVVADEVRKLAEQSQQSAKQIFELVHGIQADTEQSVHIMAQVTNDVQSGLRVSDEAIAKFQVIMTSMREITPQMQEVSSASEQMSASVQEVAAITEDLAFSAKGNAATSEEVAASTEEQLASMEEINASAQSLSHMADELKSLINQFKY</sequence>
<keyword evidence="8 10" id="KW-0807">Transducer</keyword>
<evidence type="ECO:0000256" key="4">
    <source>
        <dbReference type="ARBA" id="ARBA00022500"/>
    </source>
</evidence>
<evidence type="ECO:0000256" key="11">
    <source>
        <dbReference type="SAM" id="Phobius"/>
    </source>
</evidence>
<evidence type="ECO:0000256" key="6">
    <source>
        <dbReference type="ARBA" id="ARBA00022989"/>
    </source>
</evidence>
<dbReference type="PROSITE" id="PS50111">
    <property type="entry name" value="CHEMOTAXIS_TRANSDUC_2"/>
    <property type="match status" value="1"/>
</dbReference>
<keyword evidence="6 11" id="KW-1133">Transmembrane helix</keyword>
<gene>
    <name evidence="14" type="ORF">NXZ79_18590</name>
</gene>
<comment type="subcellular location">
    <subcellularLocation>
        <location evidence="1">Cell membrane</location>
        <topology evidence="1">Multi-pass membrane protein</topology>
    </subcellularLocation>
</comment>
<evidence type="ECO:0000259" key="13">
    <source>
        <dbReference type="PROSITE" id="PS50885"/>
    </source>
</evidence>
<dbReference type="Pfam" id="PF00015">
    <property type="entry name" value="MCPsignal"/>
    <property type="match status" value="1"/>
</dbReference>
<dbReference type="PROSITE" id="PS50885">
    <property type="entry name" value="HAMP"/>
    <property type="match status" value="1"/>
</dbReference>
<comment type="similarity">
    <text evidence="9">Belongs to the methyl-accepting chemotaxis (MCP) protein family.</text>
</comment>
<evidence type="ECO:0000256" key="1">
    <source>
        <dbReference type="ARBA" id="ARBA00004651"/>
    </source>
</evidence>
<evidence type="ECO:0000256" key="9">
    <source>
        <dbReference type="ARBA" id="ARBA00029447"/>
    </source>
</evidence>
<keyword evidence="2" id="KW-1003">Cell membrane</keyword>
<evidence type="ECO:0000256" key="5">
    <source>
        <dbReference type="ARBA" id="ARBA00022692"/>
    </source>
</evidence>
<dbReference type="SUPFAM" id="SSF58104">
    <property type="entry name" value="Methyl-accepting chemotaxis protein (MCP) signaling domain"/>
    <property type="match status" value="1"/>
</dbReference>
<dbReference type="InterPro" id="IPR029151">
    <property type="entry name" value="Sensor-like_sf"/>
</dbReference>
<evidence type="ECO:0000259" key="12">
    <source>
        <dbReference type="PROSITE" id="PS50111"/>
    </source>
</evidence>
<dbReference type="InterPro" id="IPR033479">
    <property type="entry name" value="dCache_1"/>
</dbReference>
<keyword evidence="3" id="KW-0488">Methylation</keyword>
<dbReference type="CDD" id="cd12913">
    <property type="entry name" value="PDC1_MCP_like"/>
    <property type="match status" value="1"/>
</dbReference>
<keyword evidence="5 11" id="KW-0812">Transmembrane</keyword>
<dbReference type="CDD" id="cd06225">
    <property type="entry name" value="HAMP"/>
    <property type="match status" value="1"/>
</dbReference>
<evidence type="ECO:0000256" key="8">
    <source>
        <dbReference type="ARBA" id="ARBA00023224"/>
    </source>
</evidence>
<dbReference type="CDD" id="cd11386">
    <property type="entry name" value="MCP_signal"/>
    <property type="match status" value="1"/>
</dbReference>
<dbReference type="Proteomes" id="UP001525021">
    <property type="component" value="Unassembled WGS sequence"/>
</dbReference>
<comment type="caution">
    <text evidence="14">The sequence shown here is derived from an EMBL/GenBank/DDBJ whole genome shotgun (WGS) entry which is preliminary data.</text>
</comment>
<dbReference type="Gene3D" id="1.10.287.950">
    <property type="entry name" value="Methyl-accepting chemotaxis protein"/>
    <property type="match status" value="1"/>
</dbReference>
<proteinExistence type="inferred from homology"/>
<feature type="transmembrane region" description="Helical" evidence="11">
    <location>
        <begin position="273"/>
        <end position="296"/>
    </location>
</feature>
<name>A0ABT2DTG0_9BACI</name>
<feature type="domain" description="Methyl-accepting transducer" evidence="12">
    <location>
        <begin position="368"/>
        <end position="604"/>
    </location>
</feature>
<dbReference type="Gene3D" id="3.30.450.20">
    <property type="entry name" value="PAS domain"/>
    <property type="match status" value="2"/>
</dbReference>
<evidence type="ECO:0000256" key="10">
    <source>
        <dbReference type="PROSITE-ProRule" id="PRU00284"/>
    </source>
</evidence>
<keyword evidence="7 11" id="KW-0472">Membrane</keyword>
<feature type="domain" description="HAMP" evidence="13">
    <location>
        <begin position="297"/>
        <end position="349"/>
    </location>
</feature>
<protein>
    <submittedName>
        <fullName evidence="14">Methyl-accepting chemotaxis protein</fullName>
    </submittedName>
</protein>
<keyword evidence="4" id="KW-0145">Chemotaxis</keyword>